<evidence type="ECO:0000259" key="1">
    <source>
        <dbReference type="PROSITE" id="PS50042"/>
    </source>
</evidence>
<dbReference type="InterPro" id="IPR018488">
    <property type="entry name" value="cNMP-bd_CS"/>
</dbReference>
<dbReference type="Proteomes" id="UP001189429">
    <property type="component" value="Unassembled WGS sequence"/>
</dbReference>
<dbReference type="SUPFAM" id="SSF51206">
    <property type="entry name" value="cAMP-binding domain-like"/>
    <property type="match status" value="1"/>
</dbReference>
<evidence type="ECO:0000313" key="3">
    <source>
        <dbReference type="Proteomes" id="UP001189429"/>
    </source>
</evidence>
<gene>
    <name evidence="2" type="ORF">PCOR1329_LOCUS4911</name>
</gene>
<dbReference type="InterPro" id="IPR050503">
    <property type="entry name" value="cAMP-dep_PK_reg_su-like"/>
</dbReference>
<accession>A0ABN9PTA5</accession>
<dbReference type="SMART" id="SM00100">
    <property type="entry name" value="cNMP"/>
    <property type="match status" value="1"/>
</dbReference>
<proteinExistence type="predicted"/>
<sequence>MDRGKKVASLTSGMLMNHLAFMDGCPQSATVVSASTSLDAWCMPSKDLRLLLQPTASTWEATSEGAFIKYQGWLSEVDLLGFIDRFELSELSLSLDGKRYGADEEIIREGEPGSRFYILQRGTAVAFKEGVGKVKEYCEPGEYFGELALIREQPRAATVSAGPEGCTVGSLSKQEFLSFLGPVRKLIKREVDVYYSSAKQQAPQAS</sequence>
<organism evidence="2 3">
    <name type="scientific">Prorocentrum cordatum</name>
    <dbReference type="NCBI Taxonomy" id="2364126"/>
    <lineage>
        <taxon>Eukaryota</taxon>
        <taxon>Sar</taxon>
        <taxon>Alveolata</taxon>
        <taxon>Dinophyceae</taxon>
        <taxon>Prorocentrales</taxon>
        <taxon>Prorocentraceae</taxon>
        <taxon>Prorocentrum</taxon>
    </lineage>
</organism>
<dbReference type="InterPro" id="IPR000595">
    <property type="entry name" value="cNMP-bd_dom"/>
</dbReference>
<feature type="domain" description="Cyclic nucleotide-binding" evidence="1">
    <location>
        <begin position="79"/>
        <end position="197"/>
    </location>
</feature>
<dbReference type="CDD" id="cd00038">
    <property type="entry name" value="CAP_ED"/>
    <property type="match status" value="1"/>
</dbReference>
<dbReference type="PROSITE" id="PS00888">
    <property type="entry name" value="CNMP_BINDING_1"/>
    <property type="match status" value="1"/>
</dbReference>
<dbReference type="PRINTS" id="PR00103">
    <property type="entry name" value="CAMPKINASE"/>
</dbReference>
<dbReference type="InterPro" id="IPR018490">
    <property type="entry name" value="cNMP-bd_dom_sf"/>
</dbReference>
<dbReference type="PROSITE" id="PS50042">
    <property type="entry name" value="CNMP_BINDING_3"/>
    <property type="match status" value="1"/>
</dbReference>
<dbReference type="PROSITE" id="PS00889">
    <property type="entry name" value="CNMP_BINDING_2"/>
    <property type="match status" value="1"/>
</dbReference>
<keyword evidence="3" id="KW-1185">Reference proteome</keyword>
<reference evidence="2" key="1">
    <citation type="submission" date="2023-10" db="EMBL/GenBank/DDBJ databases">
        <authorList>
            <person name="Chen Y."/>
            <person name="Shah S."/>
            <person name="Dougan E. K."/>
            <person name="Thang M."/>
            <person name="Chan C."/>
        </authorList>
    </citation>
    <scope>NUCLEOTIDE SEQUENCE [LARGE SCALE GENOMIC DNA]</scope>
</reference>
<dbReference type="InterPro" id="IPR014710">
    <property type="entry name" value="RmlC-like_jellyroll"/>
</dbReference>
<dbReference type="EMBL" id="CAUYUJ010001279">
    <property type="protein sequence ID" value="CAK0795179.1"/>
    <property type="molecule type" value="Genomic_DNA"/>
</dbReference>
<dbReference type="PANTHER" id="PTHR11635:SF152">
    <property type="entry name" value="CAMP-DEPENDENT PROTEIN KINASE TYPE I REGULATORY SUBUNIT-RELATED"/>
    <property type="match status" value="1"/>
</dbReference>
<evidence type="ECO:0000313" key="2">
    <source>
        <dbReference type="EMBL" id="CAK0795179.1"/>
    </source>
</evidence>
<name>A0ABN9PTA5_9DINO</name>
<dbReference type="PANTHER" id="PTHR11635">
    <property type="entry name" value="CAMP-DEPENDENT PROTEIN KINASE REGULATORY CHAIN"/>
    <property type="match status" value="1"/>
</dbReference>
<protein>
    <recommendedName>
        <fullName evidence="1">Cyclic nucleotide-binding domain-containing protein</fullName>
    </recommendedName>
</protein>
<dbReference type="Gene3D" id="2.60.120.10">
    <property type="entry name" value="Jelly Rolls"/>
    <property type="match status" value="2"/>
</dbReference>
<comment type="caution">
    <text evidence="2">The sequence shown here is derived from an EMBL/GenBank/DDBJ whole genome shotgun (WGS) entry which is preliminary data.</text>
</comment>
<dbReference type="Pfam" id="PF00027">
    <property type="entry name" value="cNMP_binding"/>
    <property type="match status" value="1"/>
</dbReference>